<proteinExistence type="predicted"/>
<evidence type="ECO:0000313" key="6">
    <source>
        <dbReference type="EMBL" id="CAA9285287.1"/>
    </source>
</evidence>
<reference evidence="6" key="1">
    <citation type="submission" date="2020-02" db="EMBL/GenBank/DDBJ databases">
        <authorList>
            <person name="Meier V. D."/>
        </authorList>
    </citation>
    <scope>NUCLEOTIDE SEQUENCE</scope>
    <source>
        <strain evidence="6">AVDCRST_MAG56</strain>
    </source>
</reference>
<dbReference type="PRINTS" id="PR01021">
    <property type="entry name" value="OMPADOMAIN"/>
</dbReference>
<dbReference type="SUPFAM" id="SSF103088">
    <property type="entry name" value="OmpA-like"/>
    <property type="match status" value="1"/>
</dbReference>
<dbReference type="AlphaFoldDB" id="A0A6J4JRB1"/>
<dbReference type="GO" id="GO:0009279">
    <property type="term" value="C:cell outer membrane"/>
    <property type="evidence" value="ECO:0007669"/>
    <property type="project" value="UniProtKB-SubCell"/>
</dbReference>
<dbReference type="InterPro" id="IPR011659">
    <property type="entry name" value="WD40"/>
</dbReference>
<evidence type="ECO:0000256" key="1">
    <source>
        <dbReference type="ARBA" id="ARBA00004442"/>
    </source>
</evidence>
<dbReference type="InterPro" id="IPR050330">
    <property type="entry name" value="Bact_OuterMem_StrucFunc"/>
</dbReference>
<evidence type="ECO:0000256" key="4">
    <source>
        <dbReference type="PROSITE-ProRule" id="PRU00473"/>
    </source>
</evidence>
<gene>
    <name evidence="6" type="ORF">AVDCRST_MAG56-4074</name>
</gene>
<protein>
    <submittedName>
        <fullName evidence="6">Outer membrane lipoprotein omp16</fullName>
    </submittedName>
</protein>
<dbReference type="EMBL" id="CADCTQ010000342">
    <property type="protein sequence ID" value="CAA9285287.1"/>
    <property type="molecule type" value="Genomic_DNA"/>
</dbReference>
<comment type="subcellular location">
    <subcellularLocation>
        <location evidence="1">Cell outer membrane</location>
    </subcellularLocation>
</comment>
<evidence type="ECO:0000256" key="3">
    <source>
        <dbReference type="ARBA" id="ARBA00023237"/>
    </source>
</evidence>
<dbReference type="InterPro" id="IPR036737">
    <property type="entry name" value="OmpA-like_sf"/>
</dbReference>
<dbReference type="Pfam" id="PF07676">
    <property type="entry name" value="PD40"/>
    <property type="match status" value="1"/>
</dbReference>
<dbReference type="Gene3D" id="2.120.10.30">
    <property type="entry name" value="TolB, C-terminal domain"/>
    <property type="match status" value="1"/>
</dbReference>
<keyword evidence="3" id="KW-0998">Cell outer membrane</keyword>
<dbReference type="PANTHER" id="PTHR30329:SF21">
    <property type="entry name" value="LIPOPROTEIN YIAD-RELATED"/>
    <property type="match status" value="1"/>
</dbReference>
<dbReference type="PANTHER" id="PTHR30329">
    <property type="entry name" value="STATOR ELEMENT OF FLAGELLAR MOTOR COMPLEX"/>
    <property type="match status" value="1"/>
</dbReference>
<dbReference type="SUPFAM" id="SSF82171">
    <property type="entry name" value="DPP6 N-terminal domain-like"/>
    <property type="match status" value="1"/>
</dbReference>
<evidence type="ECO:0000259" key="5">
    <source>
        <dbReference type="PROSITE" id="PS51123"/>
    </source>
</evidence>
<dbReference type="PROSITE" id="PS51123">
    <property type="entry name" value="OMPA_2"/>
    <property type="match status" value="1"/>
</dbReference>
<organism evidence="6">
    <name type="scientific">uncultured Cytophagales bacterium</name>
    <dbReference type="NCBI Taxonomy" id="158755"/>
    <lineage>
        <taxon>Bacteria</taxon>
        <taxon>Pseudomonadati</taxon>
        <taxon>Bacteroidota</taxon>
        <taxon>Sphingobacteriia</taxon>
        <taxon>Sphingobacteriales</taxon>
        <taxon>environmental samples</taxon>
    </lineage>
</organism>
<dbReference type="InterPro" id="IPR011042">
    <property type="entry name" value="6-blade_b-propeller_TolB-like"/>
</dbReference>
<evidence type="ECO:0000256" key="2">
    <source>
        <dbReference type="ARBA" id="ARBA00023136"/>
    </source>
</evidence>
<dbReference type="Gene3D" id="3.30.1330.60">
    <property type="entry name" value="OmpA-like domain"/>
    <property type="match status" value="1"/>
</dbReference>
<accession>A0A6J4JRB1</accession>
<dbReference type="InterPro" id="IPR006664">
    <property type="entry name" value="OMP_bac"/>
</dbReference>
<feature type="domain" description="OmpA-like" evidence="5">
    <location>
        <begin position="548"/>
        <end position="666"/>
    </location>
</feature>
<keyword evidence="2 4" id="KW-0472">Membrane</keyword>
<dbReference type="InterPro" id="IPR006665">
    <property type="entry name" value="OmpA-like"/>
</dbReference>
<dbReference type="Pfam" id="PF00691">
    <property type="entry name" value="OmpA"/>
    <property type="match status" value="1"/>
</dbReference>
<sequence length="670" mass="76655">MDIYPMNINRCFAWLAVVALLLTGTPGLGQQPHTKAKFRTTFNHKFAKDSLRRAALQFYDFNNINRVPYYQNTKLLDQIERHQRKGEWEKAYPLLTDYVRNFGIQNFYRDTYLLWSLAKLVEKYDDIEKAKFLYRLVLKHHRGDLNKIVHHYDSLSNFDKDYFVPLEYYYELVEYRKSIDTLRPPVGVLLTMGTEVNSTLADYGPTLGGDNQSLLFTSKRNVRKSGVNGVTHNEDIYYSRKVDTDYWDDASPLKTINTLYNEGSAKLSRDGKTLYFARCESPDSYGNCDIFVAKLQADSTWGEIQNLGPQVNSPSWDSHPALSHSEDTLFFASDRIGGFGLSDLWFTYMQQNGKWAPAQNMGPVINTRQSEVSPFYHPVYDVLYFSSNGQLLNFGDFDIYKCYNINGRWQEPRSIGPLVNGKGSEYYFTIDSHSKDLFYARSEETNLKNLDLFSFPLPMEAQPLSYTKLEGSVKDSITGNPFTGIVSVIDLTSGIEVAPKFLRPNGSYDFDLIKDKNYLVIITGEDFFRIERTFKLVGDTAIHIETPALSLKKWEFASLEFEPGSAKILPTMNGDLNKVVAFLVDHPSFHLKISGHTDSNGDAALNMKLSQRRADAIKKYLVDKGKIAERRIEARGFGNSMPIVEEKSEADRAINRRVEFEIYRPSAANK</sequence>
<dbReference type="CDD" id="cd07185">
    <property type="entry name" value="OmpA_C-like"/>
    <property type="match status" value="1"/>
</dbReference>
<name>A0A6J4JRB1_9SPHI</name>
<keyword evidence="6" id="KW-0449">Lipoprotein</keyword>